<comment type="similarity">
    <text evidence="1 4">Belongs to the cyclophilin-type PPIase family.</text>
</comment>
<dbReference type="Proteomes" id="UP000015380">
    <property type="component" value="Chromosome"/>
</dbReference>
<dbReference type="GO" id="GO:0003755">
    <property type="term" value="F:peptidyl-prolyl cis-trans isomerase activity"/>
    <property type="evidence" value="ECO:0007669"/>
    <property type="project" value="UniProtKB-UniRule"/>
</dbReference>
<dbReference type="Pfam" id="PF00160">
    <property type="entry name" value="Pro_isomerase"/>
    <property type="match status" value="1"/>
</dbReference>
<evidence type="ECO:0000256" key="2">
    <source>
        <dbReference type="ARBA" id="ARBA00023110"/>
    </source>
</evidence>
<dbReference type="PROSITE" id="PS00170">
    <property type="entry name" value="CSA_PPIASE_1"/>
    <property type="match status" value="1"/>
</dbReference>
<dbReference type="Gene3D" id="2.40.100.10">
    <property type="entry name" value="Cyclophilin-like"/>
    <property type="match status" value="1"/>
</dbReference>
<evidence type="ECO:0000313" key="6">
    <source>
        <dbReference type="EMBL" id="AGS39818.1"/>
    </source>
</evidence>
<dbReference type="GO" id="GO:0006457">
    <property type="term" value="P:protein folding"/>
    <property type="evidence" value="ECO:0007669"/>
    <property type="project" value="InterPro"/>
</dbReference>
<accession>S5TXW6</accession>
<organism evidence="6 7">
    <name type="scientific">Cycloclasticus zancles 78-ME</name>
    <dbReference type="NCBI Taxonomy" id="1198232"/>
    <lineage>
        <taxon>Bacteria</taxon>
        <taxon>Pseudomonadati</taxon>
        <taxon>Pseudomonadota</taxon>
        <taxon>Gammaproteobacteria</taxon>
        <taxon>Thiotrichales</taxon>
        <taxon>Piscirickettsiaceae</taxon>
        <taxon>Cycloclasticus</taxon>
    </lineage>
</organism>
<dbReference type="InterPro" id="IPR020892">
    <property type="entry name" value="Cyclophilin-type_PPIase_CS"/>
</dbReference>
<dbReference type="KEGG" id="cza:CYCME_1493"/>
<evidence type="ECO:0000259" key="5">
    <source>
        <dbReference type="PROSITE" id="PS50072"/>
    </source>
</evidence>
<comment type="catalytic activity">
    <reaction evidence="4">
        <text>[protein]-peptidylproline (omega=180) = [protein]-peptidylproline (omega=0)</text>
        <dbReference type="Rhea" id="RHEA:16237"/>
        <dbReference type="Rhea" id="RHEA-COMP:10747"/>
        <dbReference type="Rhea" id="RHEA-COMP:10748"/>
        <dbReference type="ChEBI" id="CHEBI:83833"/>
        <dbReference type="ChEBI" id="CHEBI:83834"/>
        <dbReference type="EC" id="5.2.1.8"/>
    </reaction>
</comment>
<dbReference type="PRINTS" id="PR00153">
    <property type="entry name" value="CSAPPISMRASE"/>
</dbReference>
<dbReference type="HOGENOM" id="CLU_012062_16_9_6"/>
<dbReference type="AlphaFoldDB" id="S5TXW6"/>
<feature type="chain" id="PRO_5006530340" description="Peptidyl-prolyl cis-trans isomerase" evidence="4">
    <location>
        <begin position="26"/>
        <end position="198"/>
    </location>
</feature>
<reference evidence="6 7" key="1">
    <citation type="submission" date="2013-05" db="EMBL/GenBank/DDBJ databases">
        <title>Between feast and famine: a lifestyle of most important marine PAH-degrading bacterium Cycloclasticus sp. 7ME.</title>
        <authorList>
            <person name="Yakimov M.M."/>
            <person name="Messina E."/>
            <person name="Genovese M."/>
            <person name="Denaro R."/>
            <person name="Crisafi F."/>
            <person name="Russo D."/>
            <person name="Cappello S."/>
            <person name="Santisi S."/>
            <person name="Smedile F."/>
            <person name="Golyshina O.V."/>
            <person name="Tran H."/>
            <person name="Pieper D.H."/>
            <person name="Golyshin P.N."/>
            <person name="Giuliano L."/>
        </authorList>
    </citation>
    <scope>NUCLEOTIDE SEQUENCE [LARGE SCALE GENOMIC DNA]</scope>
    <source>
        <strain evidence="6 7">78-ME</strain>
    </source>
</reference>
<evidence type="ECO:0000256" key="1">
    <source>
        <dbReference type="ARBA" id="ARBA00007365"/>
    </source>
</evidence>
<evidence type="ECO:0000256" key="3">
    <source>
        <dbReference type="ARBA" id="ARBA00023235"/>
    </source>
</evidence>
<proteinExistence type="inferred from homology"/>
<dbReference type="PATRIC" id="fig|1198232.3.peg.1476"/>
<dbReference type="InterPro" id="IPR029000">
    <property type="entry name" value="Cyclophilin-like_dom_sf"/>
</dbReference>
<comment type="function">
    <text evidence="4">PPIases accelerate the folding of proteins. It catalyzes the cis-trans isomerization of proline imidic peptide bonds in oligopeptides.</text>
</comment>
<dbReference type="InterPro" id="IPR044665">
    <property type="entry name" value="E_coli_cyclophilin_A-like"/>
</dbReference>
<sequence length="198" mass="21446">MTKKLIQFLKVSIASALLFATATYATDKNMSMTTIKLTTNQGDITLELDAEKAPNTVKNFVTYVEEGFYEGVIFHRIIPNFMAQGGGFTADFAQKETNSAIQNEADNGLANDRGTIAMARTGDPHSATGQFFINLADNDFLNHSSKTQQGWGYAVFGKVTDGMDVVDKMAAIPTGSGGMFPTDVPQETVIIEKAEVIK</sequence>
<gene>
    <name evidence="6" type="primary">ppiB</name>
    <name evidence="6" type="ORF">CYCME_1493</name>
</gene>
<dbReference type="EMBL" id="CP005996">
    <property type="protein sequence ID" value="AGS39818.1"/>
    <property type="molecule type" value="Genomic_DNA"/>
</dbReference>
<dbReference type="RefSeq" id="WP_015005914.1">
    <property type="nucleotide sequence ID" value="NC_021917.1"/>
</dbReference>
<dbReference type="PANTHER" id="PTHR43246">
    <property type="entry name" value="PEPTIDYL-PROLYL CIS-TRANS ISOMERASE CYP38, CHLOROPLASTIC"/>
    <property type="match status" value="1"/>
</dbReference>
<dbReference type="EC" id="5.2.1.8" evidence="4"/>
<keyword evidence="7" id="KW-1185">Reference proteome</keyword>
<feature type="signal peptide" evidence="4">
    <location>
        <begin position="1"/>
        <end position="25"/>
    </location>
</feature>
<dbReference type="eggNOG" id="COG0652">
    <property type="taxonomic scope" value="Bacteria"/>
</dbReference>
<keyword evidence="4" id="KW-0732">Signal</keyword>
<dbReference type="SUPFAM" id="SSF50891">
    <property type="entry name" value="Cyclophilin-like"/>
    <property type="match status" value="1"/>
</dbReference>
<evidence type="ECO:0000313" key="7">
    <source>
        <dbReference type="Proteomes" id="UP000015380"/>
    </source>
</evidence>
<keyword evidence="3 4" id="KW-0413">Isomerase</keyword>
<dbReference type="CDD" id="cd01920">
    <property type="entry name" value="cyclophilin_EcCYP_like"/>
    <property type="match status" value="1"/>
</dbReference>
<keyword evidence="2 4" id="KW-0697">Rotamase</keyword>
<dbReference type="InterPro" id="IPR002130">
    <property type="entry name" value="Cyclophilin-type_PPIase_dom"/>
</dbReference>
<evidence type="ECO:0000256" key="4">
    <source>
        <dbReference type="RuleBase" id="RU363019"/>
    </source>
</evidence>
<dbReference type="PROSITE" id="PS50072">
    <property type="entry name" value="CSA_PPIASE_2"/>
    <property type="match status" value="1"/>
</dbReference>
<protein>
    <recommendedName>
        <fullName evidence="4">Peptidyl-prolyl cis-trans isomerase</fullName>
        <shortName evidence="4">PPIase</shortName>
        <ecNumber evidence="4">5.2.1.8</ecNumber>
    </recommendedName>
</protein>
<name>S5TXW6_9GAMM</name>
<reference evidence="7" key="2">
    <citation type="journal article" date="2016" name="Environ. Microbiol. Rep.">
        <title>Analysis of defence systems and a conjugative IncP-1 plasmid in the marine polyaromatic hydrocarbons-degrading bacterium Cycloclasticus sp. 78-ME.</title>
        <authorList>
            <person name="Yakimov M.M."/>
            <person name="Crisafi F."/>
            <person name="Messina E."/>
            <person name="Smedile F."/>
            <person name="Lopatina A."/>
            <person name="Denaro R."/>
            <person name="Pieper D.H."/>
            <person name="Golyshin P.N."/>
            <person name="Giuliano L."/>
        </authorList>
    </citation>
    <scope>NUCLEOTIDE SEQUENCE [LARGE SCALE GENOMIC DNA]</scope>
    <source>
        <strain evidence="7">78-ME</strain>
    </source>
</reference>
<feature type="domain" description="PPIase cyclophilin-type" evidence="5">
    <location>
        <begin position="42"/>
        <end position="196"/>
    </location>
</feature>